<evidence type="ECO:0000259" key="1">
    <source>
        <dbReference type="Pfam" id="PF02915"/>
    </source>
</evidence>
<evidence type="ECO:0000313" key="2">
    <source>
        <dbReference type="EMBL" id="HJF40310.1"/>
    </source>
</evidence>
<accession>A0A1Y4EI14</accession>
<evidence type="ECO:0000313" key="4">
    <source>
        <dbReference type="Proteomes" id="UP000196258"/>
    </source>
</evidence>
<dbReference type="Gene3D" id="1.20.1260.10">
    <property type="match status" value="1"/>
</dbReference>
<reference evidence="3" key="2">
    <citation type="journal article" date="2018" name="BMC Genomics">
        <title>Whole genome sequencing and function prediction of 133 gut anaerobes isolated from chicken caecum in pure cultures.</title>
        <authorList>
            <person name="Medvecky M."/>
            <person name="Cejkova D."/>
            <person name="Polansky O."/>
            <person name="Karasova D."/>
            <person name="Kubasova T."/>
            <person name="Cizek A."/>
            <person name="Rychlik I."/>
        </authorList>
    </citation>
    <scope>NUCLEOTIDE SEQUENCE</scope>
    <source>
        <strain evidence="3">An149</strain>
    </source>
</reference>
<dbReference type="AlphaFoldDB" id="A0A1Y4EI14"/>
<dbReference type="SUPFAM" id="SSF47240">
    <property type="entry name" value="Ferritin-like"/>
    <property type="match status" value="1"/>
</dbReference>
<dbReference type="InterPro" id="IPR003251">
    <property type="entry name" value="Rr_diiron-bd_dom"/>
</dbReference>
<dbReference type="Proteomes" id="UP000749320">
    <property type="component" value="Unassembled WGS sequence"/>
</dbReference>
<dbReference type="EMBL" id="DYWV01000180">
    <property type="protein sequence ID" value="HJF40310.1"/>
    <property type="molecule type" value="Genomic_DNA"/>
</dbReference>
<protein>
    <submittedName>
        <fullName evidence="3">Rubrerythrin family protein</fullName>
    </submittedName>
</protein>
<dbReference type="Proteomes" id="UP000196258">
    <property type="component" value="Unassembled WGS sequence"/>
</dbReference>
<dbReference type="RefSeq" id="WP_087254009.1">
    <property type="nucleotide sequence ID" value="NZ_CAJFOD010000008.1"/>
</dbReference>
<dbReference type="EMBL" id="NFLB01000001">
    <property type="protein sequence ID" value="OUQ06546.1"/>
    <property type="molecule type" value="Genomic_DNA"/>
</dbReference>
<dbReference type="GO" id="GO:0046872">
    <property type="term" value="F:metal ion binding"/>
    <property type="evidence" value="ECO:0007669"/>
    <property type="project" value="InterPro"/>
</dbReference>
<sequence>MEKYGLMILDNVGGMDSKVSTISLYMYNYIIIDDSFRELKTLFLDMAKDEMKHLNILMNLALTLNMNPRWWTCLNDQCCYWSPSYLNYSRQITNIIINALEMEYKMINKLLYQINIIEDPKIISVLNQIIYDNKKHITLLKKWETKLVR</sequence>
<name>A0A1Y4EI14_9FIRM</name>
<dbReference type="GO" id="GO:0016491">
    <property type="term" value="F:oxidoreductase activity"/>
    <property type="evidence" value="ECO:0007669"/>
    <property type="project" value="InterPro"/>
</dbReference>
<dbReference type="InterPro" id="IPR009078">
    <property type="entry name" value="Ferritin-like_SF"/>
</dbReference>
<proteinExistence type="predicted"/>
<gene>
    <name evidence="3" type="ORF">B5E91_01070</name>
    <name evidence="2" type="ORF">K8V91_05235</name>
</gene>
<comment type="caution">
    <text evidence="3">The sequence shown here is derived from an EMBL/GenBank/DDBJ whole genome shotgun (WGS) entry which is preliminary data.</text>
</comment>
<reference evidence="4" key="1">
    <citation type="submission" date="2017-04" db="EMBL/GenBank/DDBJ databases">
        <title>Function of individual gut microbiota members based on whole genome sequencing of pure cultures obtained from chicken caecum.</title>
        <authorList>
            <person name="Medvecky M."/>
            <person name="Cejkova D."/>
            <person name="Polansky O."/>
            <person name="Karasova D."/>
            <person name="Kubasova T."/>
            <person name="Cizek A."/>
            <person name="Rychlik I."/>
        </authorList>
    </citation>
    <scope>NUCLEOTIDE SEQUENCE [LARGE SCALE GENOMIC DNA]</scope>
    <source>
        <strain evidence="4">An149</strain>
    </source>
</reference>
<feature type="domain" description="Rubrerythrin diiron-binding" evidence="1">
    <location>
        <begin position="23"/>
        <end position="142"/>
    </location>
</feature>
<dbReference type="Pfam" id="PF02915">
    <property type="entry name" value="Rubrerythrin"/>
    <property type="match status" value="1"/>
</dbReference>
<dbReference type="InterPro" id="IPR012347">
    <property type="entry name" value="Ferritin-like"/>
</dbReference>
<reference evidence="2" key="4">
    <citation type="submission" date="2021-09" db="EMBL/GenBank/DDBJ databases">
        <authorList>
            <person name="Gilroy R."/>
        </authorList>
    </citation>
    <scope>NUCLEOTIDE SEQUENCE</scope>
    <source>
        <strain evidence="2">CHK193-16274</strain>
    </source>
</reference>
<evidence type="ECO:0000313" key="3">
    <source>
        <dbReference type="EMBL" id="OUQ06546.1"/>
    </source>
</evidence>
<reference evidence="2" key="3">
    <citation type="journal article" date="2021" name="PeerJ">
        <title>Extensive microbial diversity within the chicken gut microbiome revealed by metagenomics and culture.</title>
        <authorList>
            <person name="Gilroy R."/>
            <person name="Ravi A."/>
            <person name="Getino M."/>
            <person name="Pursley I."/>
            <person name="Horton D.L."/>
            <person name="Alikhan N.F."/>
            <person name="Baker D."/>
            <person name="Gharbi K."/>
            <person name="Hall N."/>
            <person name="Watson M."/>
            <person name="Adriaenssens E.M."/>
            <person name="Foster-Nyarko E."/>
            <person name="Jarju S."/>
            <person name="Secka A."/>
            <person name="Antonio M."/>
            <person name="Oren A."/>
            <person name="Chaudhuri R.R."/>
            <person name="La Ragione R."/>
            <person name="Hildebrand F."/>
            <person name="Pallen M.J."/>
        </authorList>
    </citation>
    <scope>NUCLEOTIDE SEQUENCE</scope>
    <source>
        <strain evidence="2">CHK193-16274</strain>
    </source>
</reference>
<organism evidence="3 4">
    <name type="scientific">Thomasclavelia spiroformis</name>
    <dbReference type="NCBI Taxonomy" id="29348"/>
    <lineage>
        <taxon>Bacteria</taxon>
        <taxon>Bacillati</taxon>
        <taxon>Bacillota</taxon>
        <taxon>Erysipelotrichia</taxon>
        <taxon>Erysipelotrichales</taxon>
        <taxon>Coprobacillaceae</taxon>
        <taxon>Thomasclavelia</taxon>
    </lineage>
</organism>